<gene>
    <name evidence="1" type="ORF">SAMN05421770_1083</name>
</gene>
<reference evidence="1 2" key="1">
    <citation type="submission" date="2017-06" db="EMBL/GenBank/DDBJ databases">
        <authorList>
            <person name="Kim H.J."/>
            <person name="Triplett B.A."/>
        </authorList>
    </citation>
    <scope>NUCLEOTIDE SEQUENCE [LARGE SCALE GENOMIC DNA]</scope>
    <source>
        <strain evidence="1 2">DSM 18704</strain>
    </source>
</reference>
<evidence type="ECO:0000313" key="1">
    <source>
        <dbReference type="EMBL" id="SNT34404.1"/>
    </source>
</evidence>
<accession>A0A239LXN6</accession>
<dbReference type="Gene3D" id="2.40.10.500">
    <property type="match status" value="1"/>
</dbReference>
<dbReference type="EMBL" id="FZOU01000008">
    <property type="protein sequence ID" value="SNT34404.1"/>
    <property type="molecule type" value="Genomic_DNA"/>
</dbReference>
<dbReference type="Proteomes" id="UP000198356">
    <property type="component" value="Unassembled WGS sequence"/>
</dbReference>
<protein>
    <submittedName>
        <fullName evidence="1">Uncharacterized protein</fullName>
    </submittedName>
</protein>
<dbReference type="RefSeq" id="WP_089409898.1">
    <property type="nucleotide sequence ID" value="NZ_FZOU01000008.1"/>
</dbReference>
<keyword evidence="2" id="KW-1185">Reference proteome</keyword>
<proteinExistence type="predicted"/>
<evidence type="ECO:0000313" key="2">
    <source>
        <dbReference type="Proteomes" id="UP000198356"/>
    </source>
</evidence>
<dbReference type="OrthoDB" id="123177at2"/>
<name>A0A239LXN6_9BACT</name>
<organism evidence="1 2">
    <name type="scientific">Granulicella rosea</name>
    <dbReference type="NCBI Taxonomy" id="474952"/>
    <lineage>
        <taxon>Bacteria</taxon>
        <taxon>Pseudomonadati</taxon>
        <taxon>Acidobacteriota</taxon>
        <taxon>Terriglobia</taxon>
        <taxon>Terriglobales</taxon>
        <taxon>Acidobacteriaceae</taxon>
        <taxon>Granulicella</taxon>
    </lineage>
</organism>
<dbReference type="PROSITE" id="PS51257">
    <property type="entry name" value="PROKAR_LIPOPROTEIN"/>
    <property type="match status" value="1"/>
</dbReference>
<dbReference type="AlphaFoldDB" id="A0A239LXN6"/>
<sequence>MSLKPHSAARTLLGVSFATAFTLILSGCGLGAAGSGNPVSASAAISSTGIAGSVHGGRQPISGATVQLYEVGATGYTTGLAKPILTTAVTTNSTGGFSITGDYTCDAGSYVYITASGGNPGSGANNPNITLMAALGSCSYLKANAATTFLNINEVTTVAGAYALAQFFGGSSFGTPLSSQPGIAGASAPADNFTTSSTNVQGIANAMALAQVIASNATGASPGNNANGTATVEYWQVNTLADILAGCVNSQGLADSSNTSCATLFSNVNAPTGAQAPADTLQAAVAMALNPTLTATKIANLYGIITAVGTPFLPDATAATKVYDLSLAVAYNPASNNGSSAAGTANLSGGGVGSVTITNGGSGYTTAPAVVFTGGTGSGAAGTATVSGGTVTGVNMTAAGSYTVAPSVVFTSQILAQPTQIAFDSYGNAWVANHPTSALNNAANPTGSLNDFVVELDPMGDPIPAGSAGTYQTTGYSVGGTATTLAGFASSTTFPFFSVTVDTNNNVWLADKTNSNVVKIPGSGAVVTSSGIATTSNGGSAGAVGYPLSNTTGTPAVTAGIAPEYIAIDGANDVYIATASGTQTNTCTTAAATGGFSGSGKGLVTFVGGSPTNVNYGRFSATENAPILVDGGTAKFTSNGNLIPGQPFVWGLGYNLGGTNTSTGAYTGLVWQSYGGSNGANALGCYTPDSYDGVSTTASGIASTLDTTATTALPGTLGTSNVTVVPAINGSAAAYVIGSDYGLALDGSGDVWLSNTSYVDSTSATPGSGAHGTLSNSITKITPSYSAALTPADAAANWAYTIYHDLGGQSTGSTAVQARLLTTDGASNVWFTFSTGASTVGAINSSTNAAISPNYGVTGAPGAGFFGSACPSTCYFTGTTTSYQRYNGAKQPVVDSSGNVWLPMNGTALYPKIVELVGPAVPLAAPASLAIANGKFGQKP</sequence>